<keyword evidence="2" id="KW-1185">Reference proteome</keyword>
<evidence type="ECO:0000313" key="2">
    <source>
        <dbReference type="Proteomes" id="UP000887561"/>
    </source>
</evidence>
<proteinExistence type="predicted"/>
<feature type="compositionally biased region" description="Gly residues" evidence="1">
    <location>
        <begin position="31"/>
        <end position="59"/>
    </location>
</feature>
<dbReference type="Proteomes" id="UP000887561">
    <property type="component" value="Unplaced"/>
</dbReference>
<feature type="region of interest" description="Disordered" evidence="1">
    <location>
        <begin position="226"/>
        <end position="272"/>
    </location>
</feature>
<evidence type="ECO:0000256" key="1">
    <source>
        <dbReference type="SAM" id="MobiDB-lite"/>
    </source>
</evidence>
<feature type="region of interest" description="Disordered" evidence="1">
    <location>
        <begin position="1"/>
        <end position="77"/>
    </location>
</feature>
<evidence type="ECO:0000313" key="3">
    <source>
        <dbReference type="WBParaSite" id="scaffold4846_cov318.g8748"/>
    </source>
</evidence>
<dbReference type="WBParaSite" id="scaffold4846_cov318.g8748">
    <property type="protein sequence ID" value="scaffold4846_cov318.g8748"/>
    <property type="gene ID" value="scaffold4846_cov318.g8748"/>
</dbReference>
<dbReference type="AlphaFoldDB" id="A0A915MNL2"/>
<name>A0A915MNL2_MELJA</name>
<feature type="compositionally biased region" description="Gly residues" evidence="1">
    <location>
        <begin position="1"/>
        <end position="20"/>
    </location>
</feature>
<feature type="compositionally biased region" description="Low complexity" evidence="1">
    <location>
        <begin position="242"/>
        <end position="252"/>
    </location>
</feature>
<accession>A0A915MNL2</accession>
<sequence>MYPGEGSGSQPGGMYQGEGSGSQPRVMYQGEGSGSQPGGMYQGEGSGSQPGGMYQGEGSGSQPRVMYQGGGSGTQQPVAEDEFTQLKGQIFPMLETVGDNRILQGIVPRMLNNPDRVEAITNVRKQYYNLVYAYIELLGSNNAIDENINSWLKFLDQNMNNPSFAHQETLNYINELQGDRQNGEKTKDKLTADMRALYNYVLTLYFPNQPTRNLVHHPQGYYGQGQHVQVQHEQVQHEQVQHEQGQPGQSHRGQVRRVRGRRDGGHGAGPSN</sequence>
<reference evidence="3" key="1">
    <citation type="submission" date="2022-11" db="UniProtKB">
        <authorList>
            <consortium name="WormBaseParasite"/>
        </authorList>
    </citation>
    <scope>IDENTIFICATION</scope>
</reference>
<protein>
    <submittedName>
        <fullName evidence="3">Uncharacterized protein</fullName>
    </submittedName>
</protein>
<organism evidence="2 3">
    <name type="scientific">Meloidogyne javanica</name>
    <name type="common">Root-knot nematode worm</name>
    <dbReference type="NCBI Taxonomy" id="6303"/>
    <lineage>
        <taxon>Eukaryota</taxon>
        <taxon>Metazoa</taxon>
        <taxon>Ecdysozoa</taxon>
        <taxon>Nematoda</taxon>
        <taxon>Chromadorea</taxon>
        <taxon>Rhabditida</taxon>
        <taxon>Tylenchina</taxon>
        <taxon>Tylenchomorpha</taxon>
        <taxon>Tylenchoidea</taxon>
        <taxon>Meloidogynidae</taxon>
        <taxon>Meloidogyninae</taxon>
        <taxon>Meloidogyne</taxon>
        <taxon>Meloidogyne incognita group</taxon>
    </lineage>
</organism>